<gene>
    <name evidence="2" type="ORF">AYBTSS11_LOCUS24962</name>
</gene>
<evidence type="ECO:0000313" key="2">
    <source>
        <dbReference type="EMBL" id="CAJ1972905.1"/>
    </source>
</evidence>
<feature type="region of interest" description="Disordered" evidence="1">
    <location>
        <begin position="16"/>
        <end position="46"/>
    </location>
</feature>
<evidence type="ECO:0000313" key="3">
    <source>
        <dbReference type="Proteomes" id="UP001189624"/>
    </source>
</evidence>
<protein>
    <submittedName>
        <fullName evidence="2">Uncharacterized protein</fullName>
    </submittedName>
</protein>
<sequence length="110" mass="11397">MKNKTICFCIRRRNRKTKESRVEDLEKLSHVKPKHKGKTKGCDPRTFVGDGDGGGGGFNVHGGSIVAGNDEGVAAAVMTAAHMSLMSAYDCQDGSGNCHGGESGADGGGD</sequence>
<reference evidence="2" key="1">
    <citation type="submission" date="2023-10" db="EMBL/GenBank/DDBJ databases">
        <authorList>
            <person name="Domelevo Entfellner J.-B."/>
        </authorList>
    </citation>
    <scope>NUCLEOTIDE SEQUENCE</scope>
</reference>
<feature type="compositionally biased region" description="Basic residues" evidence="1">
    <location>
        <begin position="30"/>
        <end position="39"/>
    </location>
</feature>
<dbReference type="Proteomes" id="UP001189624">
    <property type="component" value="Chromosome 8"/>
</dbReference>
<dbReference type="EMBL" id="OY731405">
    <property type="protein sequence ID" value="CAJ1972905.1"/>
    <property type="molecule type" value="Genomic_DNA"/>
</dbReference>
<organism evidence="2 3">
    <name type="scientific">Sphenostylis stenocarpa</name>
    <dbReference type="NCBI Taxonomy" id="92480"/>
    <lineage>
        <taxon>Eukaryota</taxon>
        <taxon>Viridiplantae</taxon>
        <taxon>Streptophyta</taxon>
        <taxon>Embryophyta</taxon>
        <taxon>Tracheophyta</taxon>
        <taxon>Spermatophyta</taxon>
        <taxon>Magnoliopsida</taxon>
        <taxon>eudicotyledons</taxon>
        <taxon>Gunneridae</taxon>
        <taxon>Pentapetalae</taxon>
        <taxon>rosids</taxon>
        <taxon>fabids</taxon>
        <taxon>Fabales</taxon>
        <taxon>Fabaceae</taxon>
        <taxon>Papilionoideae</taxon>
        <taxon>50 kb inversion clade</taxon>
        <taxon>NPAAA clade</taxon>
        <taxon>indigoferoid/millettioid clade</taxon>
        <taxon>Phaseoleae</taxon>
        <taxon>Sphenostylis</taxon>
    </lineage>
</organism>
<proteinExistence type="predicted"/>
<accession>A0AA86T6T9</accession>
<keyword evidence="3" id="KW-1185">Reference proteome</keyword>
<name>A0AA86T6T9_9FABA</name>
<dbReference type="AlphaFoldDB" id="A0AA86T6T9"/>
<feature type="compositionally biased region" description="Basic and acidic residues" evidence="1">
    <location>
        <begin position="17"/>
        <end position="29"/>
    </location>
</feature>
<evidence type="ECO:0000256" key="1">
    <source>
        <dbReference type="SAM" id="MobiDB-lite"/>
    </source>
</evidence>
<dbReference type="Gramene" id="rna-AYBTSS11_LOCUS24962">
    <property type="protein sequence ID" value="CAJ1972905.1"/>
    <property type="gene ID" value="gene-AYBTSS11_LOCUS24962"/>
</dbReference>